<dbReference type="InterPro" id="IPR058163">
    <property type="entry name" value="LysR-type_TF_proteobact-type"/>
</dbReference>
<dbReference type="PANTHER" id="PTHR30537:SF26">
    <property type="entry name" value="GLYCINE CLEAVAGE SYSTEM TRANSCRIPTIONAL ACTIVATOR"/>
    <property type="match status" value="1"/>
</dbReference>
<dbReference type="Gene3D" id="3.40.190.10">
    <property type="entry name" value="Periplasmic binding protein-like II"/>
    <property type="match status" value="2"/>
</dbReference>
<dbReference type="SUPFAM" id="SSF46785">
    <property type="entry name" value="Winged helix' DNA-binding domain"/>
    <property type="match status" value="1"/>
</dbReference>
<keyword evidence="3" id="KW-0238">DNA-binding</keyword>
<keyword evidence="4" id="KW-0804">Transcription</keyword>
<dbReference type="InterPro" id="IPR005119">
    <property type="entry name" value="LysR_subst-bd"/>
</dbReference>
<sequence length="300" mass="34824">MRLPPLRSLQVFICAAKHLNFTRAAEELFVTHVSVSLQVKQLEDYLGVKLFRKVGRRLELTAFAADYARTLQTAFDQIEQATEHFLLANEHNNLLNVIVPNIFAMRWLMPKLSEFQEQYPHIEVRLCSPNYKGQDYIRKLEQGAADIVICLDFDADFTGKKLHCDFIFQEELVLVCHPDYEVAKTKQLTAETTLLLMNTVYRKQLWRQYLKGLIGQEHDLADYRTMVFQDSNQVIHAASNGLGVGLANRSYIDELVYLNRLVIPMDLSIPGGRYECLTSEQDVKREKVQIFRHWLLSMIR</sequence>
<dbReference type="Proteomes" id="UP000029558">
    <property type="component" value="Chromosome"/>
</dbReference>
<keyword evidence="2" id="KW-0805">Transcription regulation</keyword>
<organism evidence="5 6">
    <name type="scientific">Piscirickettsia salmonis</name>
    <dbReference type="NCBI Taxonomy" id="1238"/>
    <lineage>
        <taxon>Bacteria</taxon>
        <taxon>Pseudomonadati</taxon>
        <taxon>Pseudomonadota</taxon>
        <taxon>Gammaproteobacteria</taxon>
        <taxon>Thiotrichales</taxon>
        <taxon>Piscirickettsiaceae</taxon>
        <taxon>Piscirickettsia</taxon>
    </lineage>
</organism>
<dbReference type="Pfam" id="PF03466">
    <property type="entry name" value="LysR_substrate"/>
    <property type="match status" value="1"/>
</dbReference>
<dbReference type="PROSITE" id="PS50931">
    <property type="entry name" value="HTH_LYSR"/>
    <property type="match status" value="1"/>
</dbReference>
<dbReference type="OrthoDB" id="9771171at2"/>
<evidence type="ECO:0000256" key="4">
    <source>
        <dbReference type="ARBA" id="ARBA00023163"/>
    </source>
</evidence>
<dbReference type="EMBL" id="CP012508">
    <property type="protein sequence ID" value="ALB21326.1"/>
    <property type="molecule type" value="Genomic_DNA"/>
</dbReference>
<dbReference type="SUPFAM" id="SSF53850">
    <property type="entry name" value="Periplasmic binding protein-like II"/>
    <property type="match status" value="1"/>
</dbReference>
<dbReference type="InterPro" id="IPR036390">
    <property type="entry name" value="WH_DNA-bd_sf"/>
</dbReference>
<dbReference type="PANTHER" id="PTHR30537">
    <property type="entry name" value="HTH-TYPE TRANSCRIPTIONAL REGULATOR"/>
    <property type="match status" value="1"/>
</dbReference>
<gene>
    <name evidence="5" type="primary">lysR</name>
    <name evidence="5" type="ORF">KU39_140</name>
</gene>
<evidence type="ECO:0000256" key="3">
    <source>
        <dbReference type="ARBA" id="ARBA00023125"/>
    </source>
</evidence>
<dbReference type="InterPro" id="IPR000847">
    <property type="entry name" value="LysR_HTH_N"/>
</dbReference>
<dbReference type="GO" id="GO:0003700">
    <property type="term" value="F:DNA-binding transcription factor activity"/>
    <property type="evidence" value="ECO:0007669"/>
    <property type="project" value="InterPro"/>
</dbReference>
<dbReference type="RefSeq" id="WP_017376155.1">
    <property type="nucleotide sequence ID" value="NZ_CP012508.1"/>
</dbReference>
<dbReference type="Gene3D" id="1.10.10.10">
    <property type="entry name" value="Winged helix-like DNA-binding domain superfamily/Winged helix DNA-binding domain"/>
    <property type="match status" value="1"/>
</dbReference>
<dbReference type="AlphaFoldDB" id="A0A1L6TFZ7"/>
<evidence type="ECO:0000313" key="5">
    <source>
        <dbReference type="EMBL" id="ALB21326.1"/>
    </source>
</evidence>
<dbReference type="InterPro" id="IPR036388">
    <property type="entry name" value="WH-like_DNA-bd_sf"/>
</dbReference>
<evidence type="ECO:0000256" key="1">
    <source>
        <dbReference type="ARBA" id="ARBA00009437"/>
    </source>
</evidence>
<dbReference type="GO" id="GO:0006351">
    <property type="term" value="P:DNA-templated transcription"/>
    <property type="evidence" value="ECO:0007669"/>
    <property type="project" value="TreeGrafter"/>
</dbReference>
<evidence type="ECO:0000313" key="6">
    <source>
        <dbReference type="Proteomes" id="UP000029558"/>
    </source>
</evidence>
<accession>A0A1L6TFZ7</accession>
<comment type="similarity">
    <text evidence="1">Belongs to the LysR transcriptional regulatory family.</text>
</comment>
<dbReference type="PRINTS" id="PR00039">
    <property type="entry name" value="HTHLYSR"/>
</dbReference>
<dbReference type="Pfam" id="PF00126">
    <property type="entry name" value="HTH_1"/>
    <property type="match status" value="1"/>
</dbReference>
<evidence type="ECO:0000256" key="2">
    <source>
        <dbReference type="ARBA" id="ARBA00023015"/>
    </source>
</evidence>
<dbReference type="GO" id="GO:0043565">
    <property type="term" value="F:sequence-specific DNA binding"/>
    <property type="evidence" value="ECO:0007669"/>
    <property type="project" value="TreeGrafter"/>
</dbReference>
<reference evidence="5 6" key="1">
    <citation type="journal article" date="2014" name="Genome Announc.">
        <title>Comparative Genome Analysis of Two Isolates of the Fish Pathogen Piscirickettsia salmonis from Different Hosts Reveals Major Differences in Virulence-Associated Secretion Systems.</title>
        <authorList>
            <person name="Bohle H."/>
            <person name="Henriquez P."/>
            <person name="Grothusen H."/>
            <person name="Navas E."/>
            <person name="Sandoval A."/>
            <person name="Bustamante F."/>
            <person name="Bustos P."/>
            <person name="Mancilla M."/>
        </authorList>
    </citation>
    <scope>NUCLEOTIDE SEQUENCE [LARGE SCALE GENOMIC DNA]</scope>
    <source>
        <strain evidence="6">B1-32597</strain>
    </source>
</reference>
<proteinExistence type="inferred from homology"/>
<protein>
    <submittedName>
        <fullName evidence="5">Transcription regulator HTH, LysR</fullName>
    </submittedName>
</protein>
<name>A0A1L6TFZ7_PISSA</name>